<dbReference type="GO" id="GO:0005829">
    <property type="term" value="C:cytosol"/>
    <property type="evidence" value="ECO:0007669"/>
    <property type="project" value="TreeGrafter"/>
</dbReference>
<feature type="region of interest" description="Disordered" evidence="4">
    <location>
        <begin position="567"/>
        <end position="825"/>
    </location>
</feature>
<feature type="compositionally biased region" description="Basic and acidic residues" evidence="4">
    <location>
        <begin position="612"/>
        <end position="628"/>
    </location>
</feature>
<feature type="compositionally biased region" description="Polar residues" evidence="4">
    <location>
        <begin position="772"/>
        <end position="783"/>
    </location>
</feature>
<dbReference type="SUPFAM" id="SSF48452">
    <property type="entry name" value="TPR-like"/>
    <property type="match status" value="1"/>
</dbReference>
<accession>A0A6L2PY07</accession>
<sequence length="935" mass="107151">MNSHLLDTRTSLNEGSSPGVFHVQGVDEVASSLEKFSLTDMSVRDEVAVRNTVQCVTVQEITRNLDTLELNSVTSDTVEAGKELPAETHDDSFLREQLKLLECPFTWDLQNSSVRDTPESLISRINEKVEEIEEGTFQWRKFNLMLVLCYEHFREGDTSAALAKQRICEQILDSSEPKGEYESFFHATKNALLHVMNSCKCFLLFETGVLNEARQKLQKVHKFQEMDNPCKAAIWGIRAAVSMEYGYGGTKAATEYSKKAMELDPQQGEWHFLFGKSLGRIRRVENYAGMPERKELKALEKAVELTKNPSFMIFLAQAYREVSFRVYSLQRYDLASFREKLDRMNARSSELYREALKLRGDCAHVNIRCAQGFSKLSYPYKDWELAKECCAKALALAPNNAMANHVAGSIYERYDKDVERAKRHYQIAGEQGAYGAYMDLFRLKYNEDNKYDPIPEFEAVLSRFTEKPRADETLLQMGSFYLFIKDDLTTAYTQYWSKFISENPDSERLKTHKCIFVNMKEPLNIYELIFDEARLRLKNANHDPVSKEDQKILRQIVIKYSDLLPDLLHNSPKPRRKMVLDAAANVDTRRSRSQRGRGRGRGRARGRGRGRGRGDSNRGNRNQSREGFRGGNHGGNFRGNNNKYRSRDSSTESRNSYRGGYHRRGGSRDSSIESRNSNRGGHRGGSRDSSTESRDGHHSKERNFGSSWQQRRDSSNDGRASRDKNWRSGPRNFDQIGEQKFNYHRDSSSSSVDSQSHHVRKHDNRCQRSRTDSLSSVGSTSDLPRTVAGDRIRTESNSSVGSDTRRDWKEGCLGGGPRSKNNNERNWWVDEGRKLELNLGRTNSAGSWRRADEGRQGFQRSASYESRESRQYKVNQDSDSRNSTTRHYSRERDAVAASPTRTSPWKSEGNERKSHGGGIRVKEANFKMSWRNSKN</sequence>
<evidence type="ECO:0000256" key="1">
    <source>
        <dbReference type="ARBA" id="ARBA00022737"/>
    </source>
</evidence>
<evidence type="ECO:0000256" key="3">
    <source>
        <dbReference type="ARBA" id="ARBA00038336"/>
    </source>
</evidence>
<dbReference type="GO" id="GO:0051607">
    <property type="term" value="P:defense response to virus"/>
    <property type="evidence" value="ECO:0007669"/>
    <property type="project" value="TreeGrafter"/>
</dbReference>
<feature type="compositionally biased region" description="Basic and acidic residues" evidence="4">
    <location>
        <begin position="865"/>
        <end position="880"/>
    </location>
</feature>
<dbReference type="InterPro" id="IPR011990">
    <property type="entry name" value="TPR-like_helical_dom_sf"/>
</dbReference>
<comment type="similarity">
    <text evidence="3">Belongs to the IFIT family.</text>
</comment>
<reference evidence="6" key="1">
    <citation type="submission" date="2020-01" db="EMBL/GenBank/DDBJ databases">
        <title>Draft genome sequence of the Termite Coptotermes fromosanus.</title>
        <authorList>
            <person name="Itakura S."/>
            <person name="Yosikawa Y."/>
            <person name="Umezawa K."/>
        </authorList>
    </citation>
    <scope>NUCLEOTIDE SEQUENCE [LARGE SCALE GENOMIC DNA]</scope>
</reference>
<feature type="compositionally biased region" description="Basic and acidic residues" evidence="4">
    <location>
        <begin position="710"/>
        <end position="726"/>
    </location>
</feature>
<dbReference type="AlphaFoldDB" id="A0A6L2PY07"/>
<proteinExistence type="inferred from homology"/>
<dbReference type="InParanoid" id="A0A6L2PY07"/>
<dbReference type="PANTHER" id="PTHR10271">
    <property type="entry name" value="INTERFERON-INDUCED PROTEIN WITH TETRATRICOPEPTIDE REPEATS"/>
    <property type="match status" value="1"/>
</dbReference>
<dbReference type="OrthoDB" id="8193717at2759"/>
<keyword evidence="2" id="KW-0802">TPR repeat</keyword>
<name>A0A6L2PY07_COPFO</name>
<feature type="compositionally biased region" description="Basic residues" evidence="4">
    <location>
        <begin position="591"/>
        <end position="611"/>
    </location>
</feature>
<evidence type="ECO:0000313" key="6">
    <source>
        <dbReference type="Proteomes" id="UP000502823"/>
    </source>
</evidence>
<dbReference type="EMBL" id="BLKM01000697">
    <property type="protein sequence ID" value="GFG37409.1"/>
    <property type="molecule type" value="Genomic_DNA"/>
</dbReference>
<gene>
    <name evidence="5" type="ORF">Cfor_04282</name>
</gene>
<evidence type="ECO:0000256" key="2">
    <source>
        <dbReference type="ARBA" id="ARBA00022803"/>
    </source>
</evidence>
<feature type="compositionally biased region" description="Basic and acidic residues" evidence="4">
    <location>
        <begin position="685"/>
        <end position="703"/>
    </location>
</feature>
<comment type="caution">
    <text evidence="5">The sequence shown here is derived from an EMBL/GenBank/DDBJ whole genome shotgun (WGS) entry which is preliminary data.</text>
</comment>
<dbReference type="PANTHER" id="PTHR10271:SF0">
    <property type="entry name" value="INTERFERON-INDUCED PROTEIN WITH TETRATRICOPEPTIDE REPEATS 5"/>
    <property type="match status" value="1"/>
</dbReference>
<evidence type="ECO:0000256" key="4">
    <source>
        <dbReference type="SAM" id="MobiDB-lite"/>
    </source>
</evidence>
<feature type="region of interest" description="Disordered" evidence="4">
    <location>
        <begin position="845"/>
        <end position="935"/>
    </location>
</feature>
<evidence type="ECO:0000313" key="5">
    <source>
        <dbReference type="EMBL" id="GFG37409.1"/>
    </source>
</evidence>
<dbReference type="Gene3D" id="1.25.40.10">
    <property type="entry name" value="Tetratricopeptide repeat domain"/>
    <property type="match status" value="1"/>
</dbReference>
<feature type="compositionally biased region" description="Basic and acidic residues" evidence="4">
    <location>
        <begin position="908"/>
        <end position="925"/>
    </location>
</feature>
<organism evidence="5 6">
    <name type="scientific">Coptotermes formosanus</name>
    <name type="common">Formosan subterranean termite</name>
    <dbReference type="NCBI Taxonomy" id="36987"/>
    <lineage>
        <taxon>Eukaryota</taxon>
        <taxon>Metazoa</taxon>
        <taxon>Ecdysozoa</taxon>
        <taxon>Arthropoda</taxon>
        <taxon>Hexapoda</taxon>
        <taxon>Insecta</taxon>
        <taxon>Pterygota</taxon>
        <taxon>Neoptera</taxon>
        <taxon>Polyneoptera</taxon>
        <taxon>Dictyoptera</taxon>
        <taxon>Blattodea</taxon>
        <taxon>Blattoidea</taxon>
        <taxon>Termitoidae</taxon>
        <taxon>Rhinotermitidae</taxon>
        <taxon>Coptotermes</taxon>
    </lineage>
</organism>
<keyword evidence="1" id="KW-0677">Repeat</keyword>
<protein>
    <submittedName>
        <fullName evidence="5">Uncharacterized protein</fullName>
    </submittedName>
</protein>
<dbReference type="Proteomes" id="UP000502823">
    <property type="component" value="Unassembled WGS sequence"/>
</dbReference>
<keyword evidence="6" id="KW-1185">Reference proteome</keyword>